<proteinExistence type="predicted"/>
<dbReference type="InParanoid" id="A0A078B1W7"/>
<dbReference type="InterPro" id="IPR036890">
    <property type="entry name" value="HATPase_C_sf"/>
</dbReference>
<gene>
    <name evidence="1" type="primary">Contig9638.g10304</name>
    <name evidence="1" type="ORF">STYLEM_16426</name>
</gene>
<dbReference type="EMBL" id="CCKQ01015510">
    <property type="protein sequence ID" value="CDW87323.1"/>
    <property type="molecule type" value="Genomic_DNA"/>
</dbReference>
<sequence>MQSKYQRVSFDYLIEQQRIEERKIQIAKSILDSIDQLESEPDAVKRWGWELLQNAQDASNDNISVKVRIVLEKNKLRFMHNGKPFSLKDIQNLVEKGSDKDRPELKNEEVENEDDFDSFTTLNTTRSMHKTDQVQIQDLDEMIIPETTGRFGTGFLTTYLLSKKVKVEGVFNYNQQGMNIYKKFELILNRDTKSVKQMLQYNSRSSEVYKNLDDDEKWPPLNYYEPGIDFDTCFSYYLSDIGMQNAKEGLLNLYSSTPYVLAFSKKLEIIEIFDMIEQKEKIFRIDRKPISNSKNVSLLKYYVNDNEQLLIKAESQKSSIACFVQKKQEGNVTNLDIIQMDSNVPNFFVDYPLIGSTPSNISVVFNSHIFYPNEKRSGICLDQNLGFKAKINGLVMQDLAKLFSQFLDVVIQNGFSSIHHLRLSINSLNDNSSRILRTYLFEPIIKKFVSTKIIELQGCGRAELKNIKIPDISERNLKPENQQQVIDLWEILNIIYKNDLLIKRDFLYIQNWIQVFYDPDWNKHFQKKNKVAILDILKDLNNLGNVEDIQSTFNLSSYSEVQTFMESIYRYLVKYKNLTLNEEIKDYRLFINQRSCLSKFSSLMYDDNIDEYYKSLLQQYKFDLKSILFTKDFYPTMFPDIPKMTVNSLDEALFDSVQQVLGNLKNLIKPIKLQSRIIRNYQTQETLLRINNIYDLQQFCYSIIGLEKAPVVTLQQLHSNNGFMSSLGIQQNSKPENDTKIDDF</sequence>
<keyword evidence="1" id="KW-0808">Transferase</keyword>
<evidence type="ECO:0000313" key="1">
    <source>
        <dbReference type="EMBL" id="CDW87323.1"/>
    </source>
</evidence>
<dbReference type="Proteomes" id="UP000039865">
    <property type="component" value="Unassembled WGS sequence"/>
</dbReference>
<evidence type="ECO:0000313" key="2">
    <source>
        <dbReference type="Proteomes" id="UP000039865"/>
    </source>
</evidence>
<name>A0A078B1W7_STYLE</name>
<dbReference type="GO" id="GO:0016301">
    <property type="term" value="F:kinase activity"/>
    <property type="evidence" value="ECO:0007669"/>
    <property type="project" value="UniProtKB-KW"/>
</dbReference>
<dbReference type="AlphaFoldDB" id="A0A078B1W7"/>
<protein>
    <submittedName>
        <fullName evidence="1">Histidine kinase</fullName>
    </submittedName>
</protein>
<dbReference type="OrthoDB" id="2145983at2759"/>
<organism evidence="1 2">
    <name type="scientific">Stylonychia lemnae</name>
    <name type="common">Ciliate</name>
    <dbReference type="NCBI Taxonomy" id="5949"/>
    <lineage>
        <taxon>Eukaryota</taxon>
        <taxon>Sar</taxon>
        <taxon>Alveolata</taxon>
        <taxon>Ciliophora</taxon>
        <taxon>Intramacronucleata</taxon>
        <taxon>Spirotrichea</taxon>
        <taxon>Stichotrichia</taxon>
        <taxon>Sporadotrichida</taxon>
        <taxon>Oxytrichidae</taxon>
        <taxon>Stylonychinae</taxon>
        <taxon>Stylonychia</taxon>
    </lineage>
</organism>
<reference evidence="1 2" key="1">
    <citation type="submission" date="2014-06" db="EMBL/GenBank/DDBJ databases">
        <authorList>
            <person name="Swart Estienne"/>
        </authorList>
    </citation>
    <scope>NUCLEOTIDE SEQUENCE [LARGE SCALE GENOMIC DNA]</scope>
    <source>
        <strain evidence="1 2">130c</strain>
    </source>
</reference>
<dbReference type="Gene3D" id="3.30.565.10">
    <property type="entry name" value="Histidine kinase-like ATPase, C-terminal domain"/>
    <property type="match status" value="1"/>
</dbReference>
<accession>A0A078B1W7</accession>
<dbReference type="SUPFAM" id="SSF55874">
    <property type="entry name" value="ATPase domain of HSP90 chaperone/DNA topoisomerase II/histidine kinase"/>
    <property type="match status" value="1"/>
</dbReference>
<keyword evidence="1" id="KW-0418">Kinase</keyword>
<keyword evidence="2" id="KW-1185">Reference proteome</keyword>